<dbReference type="HOGENOM" id="CLU_2871917_0_0_1"/>
<dbReference type="Gramene" id="ONIVA10G16310.1">
    <property type="protein sequence ID" value="ONIVA10G16310.1"/>
    <property type="gene ID" value="ONIVA10G16310"/>
</dbReference>
<reference evidence="1" key="1">
    <citation type="submission" date="2015-04" db="UniProtKB">
        <authorList>
            <consortium name="EnsemblPlants"/>
        </authorList>
    </citation>
    <scope>IDENTIFICATION</scope>
    <source>
        <strain evidence="1">SL10</strain>
    </source>
</reference>
<accession>A0A0E0IUN5</accession>
<keyword evidence="2" id="KW-1185">Reference proteome</keyword>
<name>A0A0E0IUN5_ORYNI</name>
<dbReference type="eggNOG" id="ENOG502R438">
    <property type="taxonomic scope" value="Eukaryota"/>
</dbReference>
<organism evidence="1">
    <name type="scientific">Oryza nivara</name>
    <name type="common">Indian wild rice</name>
    <name type="synonym">Oryza sativa f. spontanea</name>
    <dbReference type="NCBI Taxonomy" id="4536"/>
    <lineage>
        <taxon>Eukaryota</taxon>
        <taxon>Viridiplantae</taxon>
        <taxon>Streptophyta</taxon>
        <taxon>Embryophyta</taxon>
        <taxon>Tracheophyta</taxon>
        <taxon>Spermatophyta</taxon>
        <taxon>Magnoliopsida</taxon>
        <taxon>Liliopsida</taxon>
        <taxon>Poales</taxon>
        <taxon>Poaceae</taxon>
        <taxon>BOP clade</taxon>
        <taxon>Oryzoideae</taxon>
        <taxon>Oryzeae</taxon>
        <taxon>Oryzinae</taxon>
        <taxon>Oryza</taxon>
    </lineage>
</organism>
<evidence type="ECO:0000313" key="1">
    <source>
        <dbReference type="EnsemblPlants" id="ONIVA10G16310.1"/>
    </source>
</evidence>
<dbReference type="EnsemblPlants" id="ONIVA10G16310.1">
    <property type="protein sequence ID" value="ONIVA10G16310.1"/>
    <property type="gene ID" value="ONIVA10G16310"/>
</dbReference>
<protein>
    <submittedName>
        <fullName evidence="1">Uncharacterized protein</fullName>
    </submittedName>
</protein>
<evidence type="ECO:0000313" key="2">
    <source>
        <dbReference type="Proteomes" id="UP000006591"/>
    </source>
</evidence>
<dbReference type="AlphaFoldDB" id="A0A0E0IUN5"/>
<proteinExistence type="predicted"/>
<dbReference type="Proteomes" id="UP000006591">
    <property type="component" value="Chromosome 10"/>
</dbReference>
<sequence>MRRGSPWYDYYYSSSSSSSSSPARSKRAQAQLVVVVSAAGKKLPWPSPRRRGSHVVAVPGLFFLFRFVAPLLPDPA</sequence>
<reference evidence="1" key="2">
    <citation type="submission" date="2018-04" db="EMBL/GenBank/DDBJ databases">
        <title>OnivRS2 (Oryza nivara Reference Sequence Version 2).</title>
        <authorList>
            <person name="Zhang J."/>
            <person name="Kudrna D."/>
            <person name="Lee S."/>
            <person name="Talag J."/>
            <person name="Rajasekar S."/>
            <person name="Welchert J."/>
            <person name="Hsing Y.-I."/>
            <person name="Wing R.A."/>
        </authorList>
    </citation>
    <scope>NUCLEOTIDE SEQUENCE [LARGE SCALE GENOMIC DNA]</scope>
</reference>